<dbReference type="PANTHER" id="PTHR12764">
    <property type="entry name" value="WD REPEAT DOMAIN-RELATED"/>
    <property type="match status" value="1"/>
</dbReference>
<keyword evidence="6" id="KW-0969">Cilium</keyword>
<feature type="region of interest" description="Disordered" evidence="11">
    <location>
        <begin position="1997"/>
        <end position="2069"/>
    </location>
</feature>
<keyword evidence="14" id="KW-1185">Reference proteome</keyword>
<dbReference type="OrthoDB" id="10260567at2759"/>
<feature type="domain" description="Ubiquitin-like" evidence="12">
    <location>
        <begin position="739"/>
        <end position="814"/>
    </location>
</feature>
<evidence type="ECO:0000256" key="11">
    <source>
        <dbReference type="SAM" id="MobiDB-lite"/>
    </source>
</evidence>
<dbReference type="InterPro" id="IPR057979">
    <property type="entry name" value="TPR_IFT121"/>
</dbReference>
<dbReference type="EMBL" id="CAJNJA010028364">
    <property type="protein sequence ID" value="CAE7600578.1"/>
    <property type="molecule type" value="Genomic_DNA"/>
</dbReference>
<dbReference type="Pfam" id="PF00240">
    <property type="entry name" value="ubiquitin"/>
    <property type="match status" value="1"/>
</dbReference>
<dbReference type="GO" id="GO:0097730">
    <property type="term" value="C:non-motile cilium"/>
    <property type="evidence" value="ECO:0007669"/>
    <property type="project" value="TreeGrafter"/>
</dbReference>
<dbReference type="PROSITE" id="PS50294">
    <property type="entry name" value="WD_REPEATS_REGION"/>
    <property type="match status" value="1"/>
</dbReference>
<evidence type="ECO:0000256" key="9">
    <source>
        <dbReference type="PROSITE-ProRule" id="PRU00221"/>
    </source>
</evidence>
<dbReference type="GO" id="GO:1905515">
    <property type="term" value="P:non-motile cilium assembly"/>
    <property type="evidence" value="ECO:0007669"/>
    <property type="project" value="TreeGrafter"/>
</dbReference>
<evidence type="ECO:0000256" key="6">
    <source>
        <dbReference type="ARBA" id="ARBA00023069"/>
    </source>
</evidence>
<dbReference type="InterPro" id="IPR000626">
    <property type="entry name" value="Ubiquitin-like_dom"/>
</dbReference>
<dbReference type="SUPFAM" id="SSF53474">
    <property type="entry name" value="alpha/beta-Hydrolases"/>
    <property type="match status" value="1"/>
</dbReference>
<keyword evidence="8" id="KW-0966">Cell projection</keyword>
<dbReference type="InterPro" id="IPR029058">
    <property type="entry name" value="AB_hydrolase_fold"/>
</dbReference>
<keyword evidence="3 9" id="KW-0853">WD repeat</keyword>
<evidence type="ECO:0000256" key="5">
    <source>
        <dbReference type="ARBA" id="ARBA00022794"/>
    </source>
</evidence>
<accession>A0A812V3X7</accession>
<dbReference type="InterPro" id="IPR057361">
    <property type="entry name" value="TPR_WDR35"/>
</dbReference>
<dbReference type="Pfam" id="PF24797">
    <property type="entry name" value="Beta-prop_WDR35_TULP_N"/>
    <property type="match status" value="1"/>
</dbReference>
<sequence length="2476" mass="272560">KIAIPHQLALQVVSWNSAQGWIACGGESGLLKVLKLESASDGAAKAAAGQSNLSMNQTLEGHQGTIMVITWNENFRKLTTSDQNGLIIVWMLHRGIWFEEMINNRNRSVVRDMKWSADCQKICIIYEDGAVIVGTVDGQRLWGKEVKTQLAFVEWSPDGKNILFCTLNGEVHVYDNEGIYSHKVPIYCLDSGTEGTVAIAGIDWFAGPNGPENQTPTLCLGFENGRVQIMRSDADDKPVLLDTQLRCTGLKWDPNGSVVAIAGVQNQGAAAADREVGIVQFYAPSGQHLRSLRVPGQNLRSISWEGSGLRLALAVDSHIFFANIRPDYLWGYFSRTLVYAVLRKERNEHVVVFWDTHSDEKYTKYIKHVTHIRSSEEYCVLVTKADDASGQHIVIVCNDIGSPVDSKYMQLDPVHVAMTNSHVIVTSEDVVYIWSYRTSVSRQAQGDLASAAGMGIKQKRAEMMFHIDESFAPGSGTHDKESFVPPSMTTQDPIACICATEQCLLVARESGVVHRYALPHLSLEARFTIRCRPQVIAANCDSTRMSVIDINGVLLLFDVEIVNHGFFSQQAETNSQDNGPGKQLDFERKDVWNMRWATDNPDLFAIMEKTRMYIVRGLQPEEPVLSNAYICAFKDLQIQSVLIDEVIQNPENPRKEVLLDFETKSLRDTRDILTKVSNLKDAFNYVRSMRIHTRDSGGCIELDPSHGTGDRETALAGSERLGGMSSPMEDVIEGAGEEQRITVRVQTSPENTIEIAVSSKSTVFHLAAQVSQALPFPGSLPILSFQENELETDAVIDELGITDGSLLTAVIKQRPVGIIEPGLGLMDNGGRVGAESAAMSCVDSLAIDADPAEAPALSPRSTSSECRLTAALREAIKQLVSAKGPPQQVEDLMTIAEDVERIEQENAELKRQMAMIQNGLHEQRRLENQLSRNTSQLMRHAGLSDGDADMWPAHQPMAGGYPGHADENIQANATIALLQHMQMLRERQVQAAQEEEENKSFLMKKGDAELSEIHRQAQLPRTEAGSVTGSGVLSSGHMTKEEMDRARRAHAEQLQSEHGKKQRELQEAEQKARSRDALFERGPFTGGRSLGLAKSTNLPVPSAGRSRNGPESDTIQMMVSCLQRSVVETSVSLRLLAEAALEQLEFGVAEKAFVRFEDYQGIQLVKRLRLLDDRVKQKAEVAAYFQRFDEAESLYREIDRKDLAIDLRVRLGDWFRVIQLAHGANEELLHQAWSAIGDYYADRCKWPNAANYYAKAGNNAALVDTYYFLEDYDSLERLIPQLPEGSPLLTEVGNKFSSVGLCEQAVQAYLRHGDVKTAVDTCVLLNQWELAVNLAQQHNFQQIEGLLAKYAQHLLDKNKKIEAVQLYRKASRHTEAAKLLNQMAREMPGKKVKALAHCAILASVGKKRFQVLATWLSAGVQSAIVFGFVANWPPYDKTDLSRRSPLWVQLVTRLLGLFNSETSGPFQGLDNALPLNITSENGMVCGLRLSPTSEKANTVVYLHGQAGNVVVQHRTELYKLLASRLGCEVIAIDYCSCGYSDFCWPSEASVVADVRAVLQSLPQAERDKVILWGHSLGTGIALVSAEALLKEGFHFGGVILEAPFLSLAAAAGSLLEAALRRPWPRLREGVEAWVRGWHGLQFNSAGRICEVAAGTNVLILHGTKDWKVPHSHGRCEMLGEHRHGRGWKARTDGRRTLDKAAGRVGGGVAPRQNDRPAGWYMKTAVLLDVPGADRLVAPPPGKCFAAALFPILQEDENGDTKTVRRGEASSRPRLHQRRATHHFVGAFDGMAGFLDLLGPADETVESPEAGQGAHNEGVLVSIRHLAKDRGRHTANQLAGRLNFVTQSDCSPSMPAHMTPARRGAPQGTSATWRRCRSNLAHGGELSGACWGCVVRIGAYRSSTTGTAPADFPGFFSARKAFIYVLEILRRRCSHRIRNGWRSSTTSLANGPSPQSYGKDPAVNGVLAAFWSTQRRWQIGSPTSVACHARATSPTRCHVETSTRDGTANGADQSRHARDGHPADTGAAGAEWEAQSIPGAVQPCSGEGDGPGRCASKPLKKRTNPGPSMHMPQLLLALRRPAFLSVPCHSGYFSKDSWVVARWRATGRDAESVPGSVQPALAKATDPGDALPNHSTRGSLHRTILVSTSGVELVAIVLHYIRLDRLALLGQGALQDRQRAEPWLPFILPVSTCIRESFPVVSSFDSISGVQRHPDRIKKLYLLAALEVEKFKNKTLDAQMTGATQGTMTTAQTLQSLVTQDQSVSSDRALESPWRGCEAFHIYLLSQRQLYEGQFEQAMKTSLRLAEYEDILDTQTIYSLIALTTYYNKYYMQCSKAFIKLEASGDISDEMRAKFSDLALSIFTRSTPKDPVNGTLLPCPKCHTRIPDSSVSCPSCNHRLAFCVASGRSIFPGSLYPEDRGGNSGQYPPGAGPSNETIKCRVCRHRMYTSEVRKLRNCPLCHSRLDIPAPPPIHSLG</sequence>
<dbReference type="Pfam" id="PF00561">
    <property type="entry name" value="Abhydrolase_1"/>
    <property type="match status" value="1"/>
</dbReference>
<feature type="coiled-coil region" evidence="10">
    <location>
        <begin position="892"/>
        <end position="919"/>
    </location>
</feature>
<evidence type="ECO:0000313" key="14">
    <source>
        <dbReference type="Proteomes" id="UP000601435"/>
    </source>
</evidence>
<dbReference type="SUPFAM" id="SSF50978">
    <property type="entry name" value="WD40 repeat-like"/>
    <property type="match status" value="1"/>
</dbReference>
<dbReference type="InterPro" id="IPR056158">
    <property type="entry name" value="Beta-prop_IFT121_2nd"/>
</dbReference>
<feature type="compositionally biased region" description="Basic and acidic residues" evidence="11">
    <location>
        <begin position="2012"/>
        <end position="2021"/>
    </location>
</feature>
<dbReference type="Gene3D" id="3.40.50.1820">
    <property type="entry name" value="alpha/beta hydrolase"/>
    <property type="match status" value="1"/>
</dbReference>
<comment type="caution">
    <text evidence="13">The sequence shown here is derived from an EMBL/GenBank/DDBJ whole genome shotgun (WGS) entry which is preliminary data.</text>
</comment>
<dbReference type="Pfam" id="PF25170">
    <property type="entry name" value="TPR_WDR35"/>
    <property type="match status" value="1"/>
</dbReference>
<evidence type="ECO:0000256" key="3">
    <source>
        <dbReference type="ARBA" id="ARBA00022574"/>
    </source>
</evidence>
<keyword evidence="7" id="KW-0206">Cytoskeleton</keyword>
<dbReference type="PROSITE" id="PS50053">
    <property type="entry name" value="UBIQUITIN_2"/>
    <property type="match status" value="1"/>
</dbReference>
<dbReference type="Proteomes" id="UP000601435">
    <property type="component" value="Unassembled WGS sequence"/>
</dbReference>
<dbReference type="InterPro" id="IPR056157">
    <property type="entry name" value="TPR_IFT80_172_dom"/>
</dbReference>
<keyword evidence="5" id="KW-0970">Cilium biogenesis/degradation</keyword>
<keyword evidence="2" id="KW-0963">Cytoplasm</keyword>
<reference evidence="13" key="1">
    <citation type="submission" date="2021-02" db="EMBL/GenBank/DDBJ databases">
        <authorList>
            <person name="Dougan E. K."/>
            <person name="Rhodes N."/>
            <person name="Thang M."/>
            <person name="Chan C."/>
        </authorList>
    </citation>
    <scope>NUCLEOTIDE SEQUENCE</scope>
</reference>
<feature type="compositionally biased region" description="Low complexity" evidence="11">
    <location>
        <begin position="1025"/>
        <end position="1036"/>
    </location>
</feature>
<evidence type="ECO:0000259" key="12">
    <source>
        <dbReference type="PROSITE" id="PS50053"/>
    </source>
</evidence>
<keyword evidence="10" id="KW-0175">Coiled coil</keyword>
<dbReference type="SUPFAM" id="SSF69322">
    <property type="entry name" value="Tricorn protease domain 2"/>
    <property type="match status" value="1"/>
</dbReference>
<dbReference type="Gene3D" id="3.10.20.90">
    <property type="entry name" value="Phosphatidylinositol 3-kinase Catalytic Subunit, Chain A, domain 1"/>
    <property type="match status" value="1"/>
</dbReference>
<dbReference type="InterPro" id="IPR001680">
    <property type="entry name" value="WD40_rpt"/>
</dbReference>
<feature type="repeat" description="WD" evidence="9">
    <location>
        <begin position="59"/>
        <end position="90"/>
    </location>
</feature>
<dbReference type="InterPro" id="IPR039857">
    <property type="entry name" value="Ift122/121"/>
</dbReference>
<keyword evidence="4" id="KW-0677">Repeat</keyword>
<feature type="non-terminal residue" evidence="13">
    <location>
        <position position="2476"/>
    </location>
</feature>
<dbReference type="InterPro" id="IPR056159">
    <property type="entry name" value="Beta-prop_IFT121_TULP_N"/>
</dbReference>
<feature type="compositionally biased region" description="Basic and acidic residues" evidence="11">
    <location>
        <begin position="1038"/>
        <end position="1079"/>
    </location>
</feature>
<evidence type="ECO:0000256" key="8">
    <source>
        <dbReference type="ARBA" id="ARBA00023273"/>
    </source>
</evidence>
<name>A0A812V3X7_9DINO</name>
<dbReference type="InterPro" id="IPR029071">
    <property type="entry name" value="Ubiquitin-like_domsf"/>
</dbReference>
<dbReference type="InterPro" id="IPR056170">
    <property type="entry name" value="Znf_IFT121-like"/>
</dbReference>
<dbReference type="GO" id="GO:0035721">
    <property type="term" value="P:intraciliary retrograde transport"/>
    <property type="evidence" value="ECO:0007669"/>
    <property type="project" value="TreeGrafter"/>
</dbReference>
<dbReference type="GO" id="GO:0061512">
    <property type="term" value="P:protein localization to cilium"/>
    <property type="evidence" value="ECO:0007669"/>
    <property type="project" value="TreeGrafter"/>
</dbReference>
<evidence type="ECO:0000256" key="7">
    <source>
        <dbReference type="ARBA" id="ARBA00023212"/>
    </source>
</evidence>
<proteinExistence type="predicted"/>
<dbReference type="Gene3D" id="1.25.40.470">
    <property type="match status" value="1"/>
</dbReference>
<dbReference type="InterPro" id="IPR015943">
    <property type="entry name" value="WD40/YVTN_repeat-like_dom_sf"/>
</dbReference>
<dbReference type="CDD" id="cd17039">
    <property type="entry name" value="Ubl_ubiquitin_like"/>
    <property type="match status" value="1"/>
</dbReference>
<dbReference type="Pfam" id="PF23387">
    <property type="entry name" value="TPR_IFT80_172"/>
    <property type="match status" value="1"/>
</dbReference>
<dbReference type="FunFam" id="1.25.40.470:FF:000004">
    <property type="entry name" value="WD repeat-containing protein 35"/>
    <property type="match status" value="1"/>
</dbReference>
<feature type="region of interest" description="Disordered" evidence="11">
    <location>
        <begin position="1017"/>
        <end position="1112"/>
    </location>
</feature>
<dbReference type="PROSITE" id="PS50082">
    <property type="entry name" value="WD_REPEATS_2"/>
    <property type="match status" value="1"/>
</dbReference>
<evidence type="ECO:0000256" key="2">
    <source>
        <dbReference type="ARBA" id="ARBA00022490"/>
    </source>
</evidence>
<dbReference type="Pfam" id="PF23390">
    <property type="entry name" value="Beta-prop_WDR35_2nd"/>
    <property type="match status" value="1"/>
</dbReference>
<dbReference type="InterPro" id="IPR036322">
    <property type="entry name" value="WD40_repeat_dom_sf"/>
</dbReference>
<organism evidence="13 14">
    <name type="scientific">Symbiodinium necroappetens</name>
    <dbReference type="NCBI Taxonomy" id="1628268"/>
    <lineage>
        <taxon>Eukaryota</taxon>
        <taxon>Sar</taxon>
        <taxon>Alveolata</taxon>
        <taxon>Dinophyceae</taxon>
        <taxon>Suessiales</taxon>
        <taxon>Symbiodiniaceae</taxon>
        <taxon>Symbiodinium</taxon>
    </lineage>
</organism>
<dbReference type="Gene3D" id="2.130.10.10">
    <property type="entry name" value="YVTN repeat-like/Quinoprotein amine dehydrogenase"/>
    <property type="match status" value="2"/>
</dbReference>
<dbReference type="Pfam" id="PF23145">
    <property type="entry name" value="Zf_2nd_IFT121"/>
    <property type="match status" value="1"/>
</dbReference>
<evidence type="ECO:0000256" key="4">
    <source>
        <dbReference type="ARBA" id="ARBA00022737"/>
    </source>
</evidence>
<gene>
    <name evidence="13" type="primary">Wdr35</name>
    <name evidence="13" type="ORF">SNEC2469_LOCUS17207</name>
</gene>
<dbReference type="GO" id="GO:0030991">
    <property type="term" value="C:intraciliary transport particle A"/>
    <property type="evidence" value="ECO:0007669"/>
    <property type="project" value="TreeGrafter"/>
</dbReference>
<comment type="subcellular location">
    <subcellularLocation>
        <location evidence="1">Cytoplasm</location>
        <location evidence="1">Cytoskeleton</location>
        <location evidence="1">Cilium basal body</location>
    </subcellularLocation>
</comment>
<dbReference type="Pfam" id="PF25768">
    <property type="entry name" value="TPR_IFT121"/>
    <property type="match status" value="1"/>
</dbReference>
<dbReference type="SUPFAM" id="SSF54236">
    <property type="entry name" value="Ubiquitin-like"/>
    <property type="match status" value="1"/>
</dbReference>
<evidence type="ECO:0000256" key="10">
    <source>
        <dbReference type="SAM" id="Coils"/>
    </source>
</evidence>
<evidence type="ECO:0000313" key="13">
    <source>
        <dbReference type="EMBL" id="CAE7600578.1"/>
    </source>
</evidence>
<dbReference type="SMART" id="SM00320">
    <property type="entry name" value="WD40"/>
    <property type="match status" value="2"/>
</dbReference>
<dbReference type="PANTHER" id="PTHR12764:SF5">
    <property type="entry name" value="LD29485P"/>
    <property type="match status" value="1"/>
</dbReference>
<dbReference type="InterPro" id="IPR000073">
    <property type="entry name" value="AB_hydrolase_1"/>
</dbReference>
<feature type="region of interest" description="Disordered" evidence="11">
    <location>
        <begin position="2110"/>
        <end position="2134"/>
    </location>
</feature>
<evidence type="ECO:0000256" key="1">
    <source>
        <dbReference type="ARBA" id="ARBA00004120"/>
    </source>
</evidence>
<protein>
    <submittedName>
        <fullName evidence="13">Wdr35 protein</fullName>
    </submittedName>
</protein>